<dbReference type="InterPro" id="IPR026820">
    <property type="entry name" value="VioB/RebD_dom"/>
</dbReference>
<sequence>MIKLDKRFVEAIESATTPDDLFQSLQNAIELEHSTIPPYLTAVLSLKQGKNDEIATLIRGIMGQEMLHMCIACNILIAIGGTPRINTRGFAPDYPGPLPMHIGGVGFTVGIEAFSKSLVKNTFMVIEEPENPIPVKDPKLMTAAQQDYATIGAFYAALQKKIREMGDGIFVPNLKDQVLRGKWFPADQLFPITDVRSANKAIEIIIVQGEGTSSLPYQGASDPAHYYKFGEIAAGHRMIQTPEGYAYRGAPIPFDDNEVYNLKPNCKIADFPPGSQASTRLTQFNTTYNTLLNTLHLCFNGQPDLLDTAIGVMYSLRIESVALMQTPIAPGSSHMVGPSYEYRKV</sequence>
<dbReference type="PANTHER" id="PTHR34400">
    <property type="match status" value="1"/>
</dbReference>
<comment type="caution">
    <text evidence="2">The sequence shown here is derived from an EMBL/GenBank/DDBJ whole genome shotgun (WGS) entry which is preliminary data.</text>
</comment>
<dbReference type="Gene3D" id="1.20.1260.10">
    <property type="match status" value="1"/>
</dbReference>
<dbReference type="OrthoDB" id="9795032at2"/>
<dbReference type="Proteomes" id="UP000237839">
    <property type="component" value="Unassembled WGS sequence"/>
</dbReference>
<reference evidence="2 3" key="1">
    <citation type="submission" date="2018-02" db="EMBL/GenBank/DDBJ databases">
        <title>Solimicrobium silvestre gen. nov., sp. nov., isolated from alpine forest soil.</title>
        <authorList>
            <person name="Margesin R."/>
            <person name="Albuquerque L."/>
            <person name="Zhang D.-C."/>
            <person name="Froufe H.J.C."/>
            <person name="Severino R."/>
            <person name="Roxo I."/>
            <person name="Egas C."/>
            <person name="Da Costa M.S."/>
        </authorList>
    </citation>
    <scope>NUCLEOTIDE SEQUENCE [LARGE SCALE GENOMIC DNA]</scope>
    <source>
        <strain evidence="2 3">S20-91</strain>
    </source>
</reference>
<feature type="domain" description="Iminophenyl-pyruvate dimer synthase" evidence="1">
    <location>
        <begin position="25"/>
        <end position="233"/>
    </location>
</feature>
<dbReference type="RefSeq" id="WP_105531475.1">
    <property type="nucleotide sequence ID" value="NZ_PUGF01000007.1"/>
</dbReference>
<keyword evidence="3" id="KW-1185">Reference proteome</keyword>
<dbReference type="InterPro" id="IPR012347">
    <property type="entry name" value="Ferritin-like"/>
</dbReference>
<protein>
    <submittedName>
        <fullName evidence="2">Ferritin-like</fullName>
    </submittedName>
</protein>
<name>A0A2S9H0B3_9BURK</name>
<accession>A0A2S9H0B3</accession>
<dbReference type="AlphaFoldDB" id="A0A2S9H0B3"/>
<dbReference type="Pfam" id="PF12902">
    <property type="entry name" value="Ferritin-like"/>
    <property type="match status" value="1"/>
</dbReference>
<organism evidence="2 3">
    <name type="scientific">Solimicrobium silvestre</name>
    <dbReference type="NCBI Taxonomy" id="2099400"/>
    <lineage>
        <taxon>Bacteria</taxon>
        <taxon>Pseudomonadati</taxon>
        <taxon>Pseudomonadota</taxon>
        <taxon>Betaproteobacteria</taxon>
        <taxon>Burkholderiales</taxon>
        <taxon>Oxalobacteraceae</taxon>
        <taxon>Solimicrobium</taxon>
    </lineage>
</organism>
<gene>
    <name evidence="2" type="ORF">S2091_1811</name>
</gene>
<dbReference type="EMBL" id="PUGF01000007">
    <property type="protein sequence ID" value="PRC93424.1"/>
    <property type="molecule type" value="Genomic_DNA"/>
</dbReference>
<evidence type="ECO:0000259" key="1">
    <source>
        <dbReference type="Pfam" id="PF12902"/>
    </source>
</evidence>
<evidence type="ECO:0000313" key="2">
    <source>
        <dbReference type="EMBL" id="PRC93424.1"/>
    </source>
</evidence>
<proteinExistence type="predicted"/>
<dbReference type="PANTHER" id="PTHR34400:SF4">
    <property type="entry name" value="MEMBRANE PROTEIN"/>
    <property type="match status" value="1"/>
</dbReference>
<evidence type="ECO:0000313" key="3">
    <source>
        <dbReference type="Proteomes" id="UP000237839"/>
    </source>
</evidence>